<feature type="compositionally biased region" description="Polar residues" evidence="6">
    <location>
        <begin position="952"/>
        <end position="967"/>
    </location>
</feature>
<feature type="region of interest" description="Disordered" evidence="6">
    <location>
        <begin position="220"/>
        <end position="274"/>
    </location>
</feature>
<dbReference type="SMART" id="SM00906">
    <property type="entry name" value="Fungal_trans"/>
    <property type="match status" value="1"/>
</dbReference>
<feature type="compositionally biased region" description="Polar residues" evidence="6">
    <location>
        <begin position="261"/>
        <end position="274"/>
    </location>
</feature>
<dbReference type="GO" id="GO:0006351">
    <property type="term" value="P:DNA-templated transcription"/>
    <property type="evidence" value="ECO:0007669"/>
    <property type="project" value="InterPro"/>
</dbReference>
<feature type="compositionally biased region" description="Low complexity" evidence="6">
    <location>
        <begin position="1"/>
        <end position="21"/>
    </location>
</feature>
<evidence type="ECO:0000313" key="9">
    <source>
        <dbReference type="Proteomes" id="UP000237144"/>
    </source>
</evidence>
<dbReference type="GO" id="GO:0003677">
    <property type="term" value="F:DNA binding"/>
    <property type="evidence" value="ECO:0007669"/>
    <property type="project" value="InterPro"/>
</dbReference>
<dbReference type="GO" id="GO:0005634">
    <property type="term" value="C:nucleus"/>
    <property type="evidence" value="ECO:0007669"/>
    <property type="project" value="UniProtKB-SubCell"/>
</dbReference>
<name>A0A2S5B1X9_9BASI</name>
<evidence type="ECO:0000256" key="2">
    <source>
        <dbReference type="ARBA" id="ARBA00022723"/>
    </source>
</evidence>
<evidence type="ECO:0000256" key="1">
    <source>
        <dbReference type="ARBA" id="ARBA00004123"/>
    </source>
</evidence>
<dbReference type="InterPro" id="IPR007219">
    <property type="entry name" value="XnlR_reg_dom"/>
</dbReference>
<gene>
    <name evidence="8" type="ORF">BMF94_6305</name>
</gene>
<dbReference type="GO" id="GO:0008270">
    <property type="term" value="F:zinc ion binding"/>
    <property type="evidence" value="ECO:0007669"/>
    <property type="project" value="InterPro"/>
</dbReference>
<sequence length="987" mass="107036">MQPSSHHQMQPQSGQQQQQPQRYVPDGYAGPYSTYPAAPATDYAGHGVRSSGPYPSQHLESPQAPPHHRLQQQHHQYPSTGALPPDPRHHHPQQQQQQQLPPPPSPLQTDRLRAGVTRSHSRTPSSSQEPDEHSYDYDAANASSGNGAASENGGGGGRHANGGSGSNKRARTSVGLVVGPPLKRGNACNICRKRKLERIAEKHRKLEERIQSLEAELEAYRAQGSPSTSSQPNTAFPSLNVPHTLPDPAGPDGALFYSAEGSANSQGDSFPQYSTQQLPVESPFIFPDATRPDVANGSRGLVHQSPQDSVAYPLPPLSLPTSAATLYASASSSSAPSNGVAGAAHLQSFPFAMNPTPQLSDLVNPTSANGASGRGGDNKAGIVSAAAAATGQDFTNAHPYQQYGQDGTIVNVFGTDLPPLQLMLDLAEIYFATLHLHLPFLHRRRFLYTLHNSASLAAAPSQSLVFSVLAIAAAYHDSAVIRSQGVLWYSKAREKVDLAISANVDPMSGSRVATLTVEMVQALCLLALIEMGQSDHQRAFLSLGQAVRIAAMLGLTRMDEDRVADRTGQMNEKRLRPPALHPLPDDPVLLEECRRTMCAVYVLDRFEAATVGWPAAISEMDVRVLLPCADHDFENGLCEADGRNNPLWWPADGAGTDPVQGWEGIRVELEAEAGSAPLSAESAASTANANAKQHRQEQLPNVSTFGWLCRVVWLGSRVQAETYRASGPPPGGPWNRHVEMDPLTSPEEMVAMDRVIEFIRSKLSDSVTRKAQMGGGIDGSVVMILLILNCLVTNLYHLRAASGLIRLPWDPSSEYAMQRCWQALHSQHEILSRLTQYENAHTSLHRSRANTFTAFIPSRVHCKLILTLVPTDVLYTIAFPAKFAIGDWTALVHSRDRSENVPAHLARNDLPSGDDAFPPSYFERRLAIVDVCCDAMDRIGEVWPVGRKTYSRSTSTVQPHHAPNTSPVRPPQANGYNGHASSHDGEY</sequence>
<comment type="subcellular location">
    <subcellularLocation>
        <location evidence="1">Nucleus</location>
    </subcellularLocation>
</comment>
<feature type="region of interest" description="Disordered" evidence="6">
    <location>
        <begin position="952"/>
        <end position="987"/>
    </location>
</feature>
<keyword evidence="2" id="KW-0479">Metal-binding</keyword>
<dbReference type="CDD" id="cd12148">
    <property type="entry name" value="fungal_TF_MHR"/>
    <property type="match status" value="1"/>
</dbReference>
<organism evidence="8 9">
    <name type="scientific">Rhodotorula taiwanensis</name>
    <dbReference type="NCBI Taxonomy" id="741276"/>
    <lineage>
        <taxon>Eukaryota</taxon>
        <taxon>Fungi</taxon>
        <taxon>Dikarya</taxon>
        <taxon>Basidiomycota</taxon>
        <taxon>Pucciniomycotina</taxon>
        <taxon>Microbotryomycetes</taxon>
        <taxon>Sporidiobolales</taxon>
        <taxon>Sporidiobolaceae</taxon>
        <taxon>Rhodotorula</taxon>
    </lineage>
</organism>
<feature type="compositionally biased region" description="Low complexity" evidence="6">
    <location>
        <begin position="139"/>
        <end position="151"/>
    </location>
</feature>
<evidence type="ECO:0000256" key="5">
    <source>
        <dbReference type="ARBA" id="ARBA00023242"/>
    </source>
</evidence>
<feature type="compositionally biased region" description="Gly residues" evidence="6">
    <location>
        <begin position="152"/>
        <end position="165"/>
    </location>
</feature>
<dbReference type="STRING" id="741276.A0A2S5B1X9"/>
<keyword evidence="4" id="KW-0804">Transcription</keyword>
<accession>A0A2S5B1X9</accession>
<feature type="region of interest" description="Disordered" evidence="6">
    <location>
        <begin position="1"/>
        <end position="182"/>
    </location>
</feature>
<evidence type="ECO:0000256" key="3">
    <source>
        <dbReference type="ARBA" id="ARBA00023015"/>
    </source>
</evidence>
<comment type="caution">
    <text evidence="8">The sequence shown here is derived from an EMBL/GenBank/DDBJ whole genome shotgun (WGS) entry which is preliminary data.</text>
</comment>
<protein>
    <recommendedName>
        <fullName evidence="7">Xylanolytic transcriptional activator regulatory domain-containing protein</fullName>
    </recommendedName>
</protein>
<dbReference type="PANTHER" id="PTHR47338">
    <property type="entry name" value="ZN(II)2CYS6 TRANSCRIPTION FACTOR (EUROFUNG)-RELATED"/>
    <property type="match status" value="1"/>
</dbReference>
<dbReference type="Pfam" id="PF04082">
    <property type="entry name" value="Fungal_trans"/>
    <property type="match status" value="1"/>
</dbReference>
<reference evidence="8 9" key="1">
    <citation type="journal article" date="2018" name="Front. Microbiol.">
        <title>Prospects for Fungal Bioremediation of Acidic Radioactive Waste Sites: Characterization and Genome Sequence of Rhodotorula taiwanensis MD1149.</title>
        <authorList>
            <person name="Tkavc R."/>
            <person name="Matrosova V.Y."/>
            <person name="Grichenko O.E."/>
            <person name="Gostincar C."/>
            <person name="Volpe R.P."/>
            <person name="Klimenkova P."/>
            <person name="Gaidamakova E.K."/>
            <person name="Zhou C.E."/>
            <person name="Stewart B.J."/>
            <person name="Lyman M.G."/>
            <person name="Malfatti S.A."/>
            <person name="Rubinfeld B."/>
            <person name="Courtot M."/>
            <person name="Singh J."/>
            <person name="Dalgard C.L."/>
            <person name="Hamilton T."/>
            <person name="Frey K.G."/>
            <person name="Gunde-Cimerman N."/>
            <person name="Dugan L."/>
            <person name="Daly M.J."/>
        </authorList>
    </citation>
    <scope>NUCLEOTIDE SEQUENCE [LARGE SCALE GENOMIC DNA]</scope>
    <source>
        <strain evidence="8 9">MD1149</strain>
    </source>
</reference>
<dbReference type="GO" id="GO:0000981">
    <property type="term" value="F:DNA-binding transcription factor activity, RNA polymerase II-specific"/>
    <property type="evidence" value="ECO:0007669"/>
    <property type="project" value="InterPro"/>
</dbReference>
<evidence type="ECO:0000259" key="7">
    <source>
        <dbReference type="SMART" id="SM00906"/>
    </source>
</evidence>
<evidence type="ECO:0000256" key="6">
    <source>
        <dbReference type="SAM" id="MobiDB-lite"/>
    </source>
</evidence>
<evidence type="ECO:0000256" key="4">
    <source>
        <dbReference type="ARBA" id="ARBA00023163"/>
    </source>
</evidence>
<dbReference type="AlphaFoldDB" id="A0A2S5B1X9"/>
<dbReference type="InterPro" id="IPR050815">
    <property type="entry name" value="TF_fung"/>
</dbReference>
<feature type="compositionally biased region" description="Polar residues" evidence="6">
    <location>
        <begin position="224"/>
        <end position="237"/>
    </location>
</feature>
<keyword evidence="5" id="KW-0539">Nucleus</keyword>
<proteinExistence type="predicted"/>
<keyword evidence="3" id="KW-0805">Transcription regulation</keyword>
<keyword evidence="9" id="KW-1185">Reference proteome</keyword>
<dbReference type="OrthoDB" id="39175at2759"/>
<dbReference type="PANTHER" id="PTHR47338:SF29">
    <property type="entry name" value="ZN(2)-C6 FUNGAL-TYPE DOMAIN-CONTAINING PROTEIN"/>
    <property type="match status" value="1"/>
</dbReference>
<evidence type="ECO:0000313" key="8">
    <source>
        <dbReference type="EMBL" id="POY70691.1"/>
    </source>
</evidence>
<dbReference type="EMBL" id="PJQD01000102">
    <property type="protein sequence ID" value="POY70691.1"/>
    <property type="molecule type" value="Genomic_DNA"/>
</dbReference>
<dbReference type="Proteomes" id="UP000237144">
    <property type="component" value="Unassembled WGS sequence"/>
</dbReference>
<feature type="domain" description="Xylanolytic transcriptional activator regulatory" evidence="7">
    <location>
        <begin position="539"/>
        <end position="633"/>
    </location>
</feature>